<keyword evidence="3" id="KW-1185">Reference proteome</keyword>
<dbReference type="PANTHER" id="PTHR11552">
    <property type="entry name" value="GLUCOSE-METHANOL-CHOLINE GMC OXIDOREDUCTASE"/>
    <property type="match status" value="1"/>
</dbReference>
<dbReference type="GO" id="GO:0050660">
    <property type="term" value="F:flavin adenine dinucleotide binding"/>
    <property type="evidence" value="ECO:0007669"/>
    <property type="project" value="InterPro"/>
</dbReference>
<evidence type="ECO:0000313" key="2">
    <source>
        <dbReference type="EMBL" id="CAG7733630.1"/>
    </source>
</evidence>
<protein>
    <recommendedName>
        <fullName evidence="4">Glucose-methanol-choline oxidoreductase N-terminal domain-containing protein</fullName>
    </recommendedName>
</protein>
<keyword evidence="1" id="KW-0472">Membrane</keyword>
<dbReference type="AlphaFoldDB" id="A0A8J2KWF2"/>
<keyword evidence="1" id="KW-0812">Transmembrane</keyword>
<dbReference type="InterPro" id="IPR012132">
    <property type="entry name" value="GMC_OxRdtase"/>
</dbReference>
<dbReference type="OrthoDB" id="269227at2759"/>
<dbReference type="GO" id="GO:0005743">
    <property type="term" value="C:mitochondrial inner membrane"/>
    <property type="evidence" value="ECO:0007669"/>
    <property type="project" value="TreeGrafter"/>
</dbReference>
<gene>
    <name evidence="2" type="ORF">AFUS01_LOCUS22061</name>
</gene>
<evidence type="ECO:0000313" key="3">
    <source>
        <dbReference type="Proteomes" id="UP000708208"/>
    </source>
</evidence>
<feature type="transmembrane region" description="Helical" evidence="1">
    <location>
        <begin position="6"/>
        <end position="27"/>
    </location>
</feature>
<comment type="caution">
    <text evidence="2">The sequence shown here is derived from an EMBL/GenBank/DDBJ whole genome shotgun (WGS) entry which is preliminary data.</text>
</comment>
<name>A0A8J2KWF2_9HEXA</name>
<accession>A0A8J2KWF2</accession>
<evidence type="ECO:0000256" key="1">
    <source>
        <dbReference type="SAM" id="Phobius"/>
    </source>
</evidence>
<evidence type="ECO:0008006" key="4">
    <source>
        <dbReference type="Google" id="ProtNLM"/>
    </source>
</evidence>
<reference evidence="2" key="1">
    <citation type="submission" date="2021-06" db="EMBL/GenBank/DDBJ databases">
        <authorList>
            <person name="Hodson N. C."/>
            <person name="Mongue J. A."/>
            <person name="Jaron S. K."/>
        </authorList>
    </citation>
    <scope>NUCLEOTIDE SEQUENCE</scope>
</reference>
<sequence>MDVIKSIISGVVTLSIGFAILGVPTFFRAHHLYDYSVNFFTTFWETDATFDFIIVGAGSAGAVLANRLSENFSVLVLEAGGVPNPLNSVPFLSPALLNMPHADWSYYTVPQKNACLAMNSQ</sequence>
<dbReference type="Proteomes" id="UP000708208">
    <property type="component" value="Unassembled WGS sequence"/>
</dbReference>
<dbReference type="GO" id="GO:0008812">
    <property type="term" value="F:choline dehydrogenase activity"/>
    <property type="evidence" value="ECO:0007669"/>
    <property type="project" value="TreeGrafter"/>
</dbReference>
<dbReference type="Pfam" id="PF13450">
    <property type="entry name" value="NAD_binding_8"/>
    <property type="match status" value="1"/>
</dbReference>
<keyword evidence="1" id="KW-1133">Transmembrane helix</keyword>
<organism evidence="2 3">
    <name type="scientific">Allacma fusca</name>
    <dbReference type="NCBI Taxonomy" id="39272"/>
    <lineage>
        <taxon>Eukaryota</taxon>
        <taxon>Metazoa</taxon>
        <taxon>Ecdysozoa</taxon>
        <taxon>Arthropoda</taxon>
        <taxon>Hexapoda</taxon>
        <taxon>Collembola</taxon>
        <taxon>Symphypleona</taxon>
        <taxon>Sminthuridae</taxon>
        <taxon>Allacma</taxon>
    </lineage>
</organism>
<proteinExistence type="predicted"/>
<dbReference type="PANTHER" id="PTHR11552:SF147">
    <property type="entry name" value="CHOLINE DEHYDROGENASE, MITOCHONDRIAL"/>
    <property type="match status" value="1"/>
</dbReference>
<dbReference type="EMBL" id="CAJVCH010252320">
    <property type="protein sequence ID" value="CAG7733630.1"/>
    <property type="molecule type" value="Genomic_DNA"/>
</dbReference>